<dbReference type="Proteomes" id="UP001595729">
    <property type="component" value="Unassembled WGS sequence"/>
</dbReference>
<proteinExistence type="predicted"/>
<evidence type="ECO:0000256" key="1">
    <source>
        <dbReference type="SAM" id="MobiDB-lite"/>
    </source>
</evidence>
<reference evidence="3" key="1">
    <citation type="journal article" date="2019" name="Int. J. Syst. Evol. Microbiol.">
        <title>The Global Catalogue of Microorganisms (GCM) 10K type strain sequencing project: providing services to taxonomists for standard genome sequencing and annotation.</title>
        <authorList>
            <consortium name="The Broad Institute Genomics Platform"/>
            <consortium name="The Broad Institute Genome Sequencing Center for Infectious Disease"/>
            <person name="Wu L."/>
            <person name="Ma J."/>
        </authorList>
    </citation>
    <scope>NUCLEOTIDE SEQUENCE [LARGE SCALE GENOMIC DNA]</scope>
    <source>
        <strain evidence="3">KCTC 42501</strain>
    </source>
</reference>
<sequence length="150" mass="15745">MQRSYGCSGDVTHKWQHNDFANFAPETTGRIGSVTQTLVKSDGAGGWVEEEVPFNALYNALGQLTSFQAVGASPVFQWGHTYTYDNNANRTGGTIAANGASMSFTNGVQSYSNRQTDAASITVVSSTFTPSAPSQTAASAPAARAAPQMP</sequence>
<evidence type="ECO:0000313" key="3">
    <source>
        <dbReference type="Proteomes" id="UP001595729"/>
    </source>
</evidence>
<dbReference type="EMBL" id="JBHRXX010000002">
    <property type="protein sequence ID" value="MFC3683361.1"/>
    <property type="molecule type" value="Genomic_DNA"/>
</dbReference>
<name>A0ABV7W2U9_9BURK</name>
<keyword evidence="3" id="KW-1185">Reference proteome</keyword>
<protein>
    <submittedName>
        <fullName evidence="2">Uncharacterized protein</fullName>
    </submittedName>
</protein>
<dbReference type="RefSeq" id="WP_382172448.1">
    <property type="nucleotide sequence ID" value="NZ_JBHRXX010000002.1"/>
</dbReference>
<accession>A0ABV7W2U9</accession>
<comment type="caution">
    <text evidence="2">The sequence shown here is derived from an EMBL/GenBank/DDBJ whole genome shotgun (WGS) entry which is preliminary data.</text>
</comment>
<feature type="region of interest" description="Disordered" evidence="1">
    <location>
        <begin position="129"/>
        <end position="150"/>
    </location>
</feature>
<organism evidence="2 3">
    <name type="scientific">Hydrogenophaga luteola</name>
    <dbReference type="NCBI Taxonomy" id="1591122"/>
    <lineage>
        <taxon>Bacteria</taxon>
        <taxon>Pseudomonadati</taxon>
        <taxon>Pseudomonadota</taxon>
        <taxon>Betaproteobacteria</taxon>
        <taxon>Burkholderiales</taxon>
        <taxon>Comamonadaceae</taxon>
        <taxon>Hydrogenophaga</taxon>
    </lineage>
</organism>
<evidence type="ECO:0000313" key="2">
    <source>
        <dbReference type="EMBL" id="MFC3683361.1"/>
    </source>
</evidence>
<gene>
    <name evidence="2" type="ORF">ACFOPI_07125</name>
</gene>